<dbReference type="NCBIfam" id="TIGR00169">
    <property type="entry name" value="leuB"/>
    <property type="match status" value="1"/>
</dbReference>
<proteinExistence type="inferred from homology"/>
<keyword evidence="4 12" id="KW-0432">Leucine biosynthesis</keyword>
<evidence type="ECO:0000256" key="9">
    <source>
        <dbReference type="ARBA" id="ARBA00023027"/>
    </source>
</evidence>
<keyword evidence="10 12" id="KW-0464">Manganese</keyword>
<evidence type="ECO:0000256" key="4">
    <source>
        <dbReference type="ARBA" id="ARBA00022430"/>
    </source>
</evidence>
<dbReference type="Pfam" id="PF00180">
    <property type="entry name" value="Iso_dh"/>
    <property type="match status" value="1"/>
</dbReference>
<evidence type="ECO:0000256" key="8">
    <source>
        <dbReference type="ARBA" id="ARBA00023002"/>
    </source>
</evidence>
<dbReference type="Proteomes" id="UP000732377">
    <property type="component" value="Unassembled WGS sequence"/>
</dbReference>
<feature type="binding site" evidence="12">
    <location>
        <position position="256"/>
    </location>
    <ligand>
        <name>Mg(2+)</name>
        <dbReference type="ChEBI" id="CHEBI:18420"/>
    </ligand>
</feature>
<dbReference type="GO" id="GO:0003862">
    <property type="term" value="F:3-isopropylmalate dehydrogenase activity"/>
    <property type="evidence" value="ECO:0007669"/>
    <property type="project" value="UniProtKB-UniRule"/>
</dbReference>
<accession>A0A953I7Q6</accession>
<evidence type="ECO:0000256" key="10">
    <source>
        <dbReference type="ARBA" id="ARBA00023211"/>
    </source>
</evidence>
<feature type="binding site" evidence="12">
    <location>
        <position position="138"/>
    </location>
    <ligand>
        <name>substrate</name>
    </ligand>
</feature>
<keyword evidence="11 12" id="KW-0100">Branched-chain amino acid biosynthesis</keyword>
<evidence type="ECO:0000256" key="1">
    <source>
        <dbReference type="ARBA" id="ARBA00001936"/>
    </source>
</evidence>
<keyword evidence="9 12" id="KW-0520">NAD</keyword>
<dbReference type="SMART" id="SM01329">
    <property type="entry name" value="Iso_dh"/>
    <property type="match status" value="1"/>
</dbReference>
<sequence length="368" mass="39301">MAQPTYHIACLPGDGIGPEVTRGAVTVLQAAAAAYGFRLEFSEHLVGGAAYDAAGTPFPDETRDACDRADAILFGAVGGPRYEGLPWDLRPEAGLLAIRKRYDLYANLRPILLYPPLKDASPLKNEIIGGGVDFIIVRELVGGIYFGEPRGIETLPDGTRRGVNTEAYTDAEIARIARMGFEIARGRRRKLTSVDKGNVMEAGKLWRTVVDEVAREFPDVEVEHLLADNAAMQILRRPGDFDVMLASNLFGDFLSDEAAMLTGSIGLLPSASLGAARNRFGLPKGFYEPIHGSAPDIAGQDRANPLAAILCGAMLLRHSLGREDAARAVEQAVAAVLEEGLRTADITVPGTAVLGTAAMARAVADRVH</sequence>
<keyword evidence="7 12" id="KW-0460">Magnesium</keyword>
<feature type="binding site" evidence="12">
    <location>
        <position position="228"/>
    </location>
    <ligand>
        <name>Mg(2+)</name>
        <dbReference type="ChEBI" id="CHEBI:18420"/>
    </ligand>
</feature>
<comment type="similarity">
    <text evidence="2 12">Belongs to the isocitrate and isopropylmalate dehydrogenases family. LeuB type 1 subfamily.</text>
</comment>
<comment type="function">
    <text evidence="12">Catalyzes the oxidation of 3-carboxy-2-hydroxy-4-methylpentanoate (3-isopropylmalate) to 3-carboxy-4-methyl-2-oxopentanoate. The product decarboxylates to 4-methyl-2 oxopentanoate.</text>
</comment>
<evidence type="ECO:0000256" key="5">
    <source>
        <dbReference type="ARBA" id="ARBA00022605"/>
    </source>
</evidence>
<feature type="domain" description="Isopropylmalate dehydrogenase-like" evidence="13">
    <location>
        <begin position="7"/>
        <end position="363"/>
    </location>
</feature>
<evidence type="ECO:0000313" key="15">
    <source>
        <dbReference type="Proteomes" id="UP000732377"/>
    </source>
</evidence>
<keyword evidence="6 12" id="KW-0479">Metal-binding</keyword>
<dbReference type="SUPFAM" id="SSF53659">
    <property type="entry name" value="Isocitrate/Isopropylmalate dehydrogenase-like"/>
    <property type="match status" value="1"/>
</dbReference>
<feature type="binding site" evidence="12">
    <location>
        <begin position="79"/>
        <end position="92"/>
    </location>
    <ligand>
        <name>NAD(+)</name>
        <dbReference type="ChEBI" id="CHEBI:57540"/>
    </ligand>
</feature>
<dbReference type="EC" id="1.1.1.85" evidence="12"/>
<evidence type="ECO:0000256" key="11">
    <source>
        <dbReference type="ARBA" id="ARBA00023304"/>
    </source>
</evidence>
<organism evidence="14 15">
    <name type="scientific">Symbiobacterium thermophilum</name>
    <dbReference type="NCBI Taxonomy" id="2734"/>
    <lineage>
        <taxon>Bacteria</taxon>
        <taxon>Bacillati</taxon>
        <taxon>Bacillota</taxon>
        <taxon>Clostridia</taxon>
        <taxon>Eubacteriales</taxon>
        <taxon>Symbiobacteriaceae</taxon>
        <taxon>Symbiobacterium</taxon>
    </lineage>
</organism>
<comment type="subcellular location">
    <subcellularLocation>
        <location evidence="12">Cytoplasm</location>
    </subcellularLocation>
</comment>
<keyword evidence="8 12" id="KW-0560">Oxidoreductase</keyword>
<comment type="cofactor">
    <cofactor evidence="1">
        <name>Mn(2+)</name>
        <dbReference type="ChEBI" id="CHEBI:29035"/>
    </cofactor>
</comment>
<dbReference type="PANTHER" id="PTHR42979">
    <property type="entry name" value="3-ISOPROPYLMALATE DEHYDROGENASE"/>
    <property type="match status" value="1"/>
</dbReference>
<dbReference type="GO" id="GO:0005829">
    <property type="term" value="C:cytosol"/>
    <property type="evidence" value="ECO:0007669"/>
    <property type="project" value="TreeGrafter"/>
</dbReference>
<dbReference type="GO" id="GO:0009098">
    <property type="term" value="P:L-leucine biosynthetic process"/>
    <property type="evidence" value="ECO:0007669"/>
    <property type="project" value="UniProtKB-UniRule"/>
</dbReference>
<dbReference type="PANTHER" id="PTHR42979:SF1">
    <property type="entry name" value="3-ISOPROPYLMALATE DEHYDROGENASE"/>
    <property type="match status" value="1"/>
</dbReference>
<comment type="catalytic activity">
    <reaction evidence="12">
        <text>(2R,3S)-3-isopropylmalate + NAD(+) = 4-methyl-2-oxopentanoate + CO2 + NADH</text>
        <dbReference type="Rhea" id="RHEA:32271"/>
        <dbReference type="ChEBI" id="CHEBI:16526"/>
        <dbReference type="ChEBI" id="CHEBI:17865"/>
        <dbReference type="ChEBI" id="CHEBI:35121"/>
        <dbReference type="ChEBI" id="CHEBI:57540"/>
        <dbReference type="ChEBI" id="CHEBI:57945"/>
        <dbReference type="EC" id="1.1.1.85"/>
    </reaction>
</comment>
<dbReference type="GO" id="GO:0046872">
    <property type="term" value="F:metal ion binding"/>
    <property type="evidence" value="ECO:0007669"/>
    <property type="project" value="UniProtKB-KW"/>
</dbReference>
<evidence type="ECO:0000313" key="14">
    <source>
        <dbReference type="EMBL" id="MBY6275868.1"/>
    </source>
</evidence>
<reference evidence="14" key="1">
    <citation type="submission" date="2017-11" db="EMBL/GenBank/DDBJ databases">
        <title>Three new genomes from thermophilic consortium.</title>
        <authorList>
            <person name="Quaggio R."/>
            <person name="Amgarten D."/>
            <person name="Setubal J.C."/>
        </authorList>
    </citation>
    <scope>NUCLEOTIDE SEQUENCE</scope>
    <source>
        <strain evidence="14">ZCTH01-B2</strain>
    </source>
</reference>
<feature type="binding site" evidence="12">
    <location>
        <begin position="292"/>
        <end position="304"/>
    </location>
    <ligand>
        <name>NAD(+)</name>
        <dbReference type="ChEBI" id="CHEBI:57540"/>
    </ligand>
</feature>
<dbReference type="Gene3D" id="3.40.718.10">
    <property type="entry name" value="Isopropylmalate Dehydrogenase"/>
    <property type="match status" value="1"/>
</dbReference>
<comment type="caution">
    <text evidence="14">The sequence shown here is derived from an EMBL/GenBank/DDBJ whole genome shotgun (WGS) entry which is preliminary data.</text>
</comment>
<feature type="site" description="Important for catalysis" evidence="12">
    <location>
        <position position="196"/>
    </location>
</feature>
<feature type="binding site" evidence="12">
    <location>
        <position position="99"/>
    </location>
    <ligand>
        <name>substrate</name>
    </ligand>
</feature>
<comment type="cofactor">
    <cofactor evidence="12">
        <name>Mg(2+)</name>
        <dbReference type="ChEBI" id="CHEBI:18420"/>
    </cofactor>
    <cofactor evidence="12">
        <name>Mn(2+)</name>
        <dbReference type="ChEBI" id="CHEBI:29035"/>
    </cofactor>
    <text evidence="12">Binds 1 Mg(2+) or Mn(2+) ion per subunit.</text>
</comment>
<dbReference type="FunFam" id="3.40.718.10:FF:000006">
    <property type="entry name" value="3-isopropylmalate dehydrogenase"/>
    <property type="match status" value="1"/>
</dbReference>
<comment type="subunit">
    <text evidence="3 12">Homodimer.</text>
</comment>
<evidence type="ECO:0000256" key="3">
    <source>
        <dbReference type="ARBA" id="ARBA00011738"/>
    </source>
</evidence>
<feature type="binding site" evidence="12">
    <location>
        <position position="228"/>
    </location>
    <ligand>
        <name>substrate</name>
    </ligand>
</feature>
<evidence type="ECO:0000256" key="2">
    <source>
        <dbReference type="ARBA" id="ARBA00008319"/>
    </source>
</evidence>
<gene>
    <name evidence="12 14" type="primary">leuB</name>
    <name evidence="14" type="ORF">CWE10_06535</name>
</gene>
<dbReference type="EMBL" id="PIUK01000045">
    <property type="protein sequence ID" value="MBY6275868.1"/>
    <property type="molecule type" value="Genomic_DNA"/>
</dbReference>
<feature type="site" description="Important for catalysis" evidence="12">
    <location>
        <position position="145"/>
    </location>
</feature>
<evidence type="ECO:0000256" key="12">
    <source>
        <dbReference type="HAMAP-Rule" id="MF_01033"/>
    </source>
</evidence>
<evidence type="ECO:0000256" key="6">
    <source>
        <dbReference type="ARBA" id="ARBA00022723"/>
    </source>
</evidence>
<evidence type="ECO:0000259" key="13">
    <source>
        <dbReference type="SMART" id="SM01329"/>
    </source>
</evidence>
<protein>
    <recommendedName>
        <fullName evidence="12">3-isopropylmalate dehydrogenase</fullName>
        <ecNumber evidence="12">1.1.1.85</ecNumber>
    </recommendedName>
    <alternativeName>
        <fullName evidence="12">3-IPM-DH</fullName>
    </alternativeName>
    <alternativeName>
        <fullName evidence="12">Beta-IPM dehydrogenase</fullName>
        <shortName evidence="12">IMDH</shortName>
    </alternativeName>
</protein>
<dbReference type="HAMAP" id="MF_01033">
    <property type="entry name" value="LeuB_type1"/>
    <property type="match status" value="1"/>
</dbReference>
<dbReference type="RefSeq" id="WP_273378750.1">
    <property type="nucleotide sequence ID" value="NZ_PIUK01000045.1"/>
</dbReference>
<feature type="binding site" evidence="12">
    <location>
        <position position="109"/>
    </location>
    <ligand>
        <name>substrate</name>
    </ligand>
</feature>
<dbReference type="InterPro" id="IPR024084">
    <property type="entry name" value="IsoPropMal-DH-like_dom"/>
</dbReference>
<keyword evidence="5 12" id="KW-0028">Amino-acid biosynthesis</keyword>
<dbReference type="AlphaFoldDB" id="A0A953I7Q6"/>
<keyword evidence="12" id="KW-0963">Cytoplasm</keyword>
<name>A0A953I7Q6_SYMTR</name>
<dbReference type="InterPro" id="IPR004429">
    <property type="entry name" value="Isopropylmalate_DH"/>
</dbReference>
<comment type="pathway">
    <text evidence="12">Amino-acid biosynthesis; L-leucine biosynthesis; L-leucine from 3-methyl-2-oxobutanoate: step 3/4.</text>
</comment>
<feature type="binding site" evidence="12">
    <location>
        <position position="252"/>
    </location>
    <ligand>
        <name>Mg(2+)</name>
        <dbReference type="ChEBI" id="CHEBI:18420"/>
    </ligand>
</feature>
<evidence type="ECO:0000256" key="7">
    <source>
        <dbReference type="ARBA" id="ARBA00022842"/>
    </source>
</evidence>